<reference evidence="5" key="1">
    <citation type="journal article" date="2023" name="Mol. Phylogenet. Evol.">
        <title>Genome-scale phylogeny and comparative genomics of the fungal order Sordariales.</title>
        <authorList>
            <person name="Hensen N."/>
            <person name="Bonometti L."/>
            <person name="Westerberg I."/>
            <person name="Brannstrom I.O."/>
            <person name="Guillou S."/>
            <person name="Cros-Aarteil S."/>
            <person name="Calhoun S."/>
            <person name="Haridas S."/>
            <person name="Kuo A."/>
            <person name="Mondo S."/>
            <person name="Pangilinan J."/>
            <person name="Riley R."/>
            <person name="LaButti K."/>
            <person name="Andreopoulos B."/>
            <person name="Lipzen A."/>
            <person name="Chen C."/>
            <person name="Yan M."/>
            <person name="Daum C."/>
            <person name="Ng V."/>
            <person name="Clum A."/>
            <person name="Steindorff A."/>
            <person name="Ohm R.A."/>
            <person name="Martin F."/>
            <person name="Silar P."/>
            <person name="Natvig D.O."/>
            <person name="Lalanne C."/>
            <person name="Gautier V."/>
            <person name="Ament-Velasquez S.L."/>
            <person name="Kruys A."/>
            <person name="Hutchinson M.I."/>
            <person name="Powell A.J."/>
            <person name="Barry K."/>
            <person name="Miller A.N."/>
            <person name="Grigoriev I.V."/>
            <person name="Debuchy R."/>
            <person name="Gladieux P."/>
            <person name="Hiltunen Thoren M."/>
            <person name="Johannesson H."/>
        </authorList>
    </citation>
    <scope>NUCLEOTIDE SEQUENCE [LARGE SCALE GENOMIC DNA]</scope>
    <source>
        <strain evidence="5">CBS 284.82</strain>
    </source>
</reference>
<dbReference type="InterPro" id="IPR057683">
    <property type="entry name" value="DUF7923"/>
</dbReference>
<feature type="compositionally biased region" description="Polar residues" evidence="2">
    <location>
        <begin position="289"/>
        <end position="304"/>
    </location>
</feature>
<evidence type="ECO:0000313" key="4">
    <source>
        <dbReference type="EMBL" id="KAK4032531.1"/>
    </source>
</evidence>
<evidence type="ECO:0000313" key="5">
    <source>
        <dbReference type="Proteomes" id="UP001303115"/>
    </source>
</evidence>
<feature type="domain" description="C3H1-type" evidence="3">
    <location>
        <begin position="369"/>
        <end position="395"/>
    </location>
</feature>
<dbReference type="Pfam" id="PF25540">
    <property type="entry name" value="DUF7923"/>
    <property type="match status" value="1"/>
</dbReference>
<proteinExistence type="predicted"/>
<dbReference type="AlphaFoldDB" id="A0AAN6SL90"/>
<keyword evidence="5" id="KW-1185">Reference proteome</keyword>
<dbReference type="PANTHER" id="PTHR37543">
    <property type="entry name" value="CCCH ZINC FINGER DNA BINDING PROTEIN (AFU_ORTHOLOGUE AFUA_5G12760)"/>
    <property type="match status" value="1"/>
</dbReference>
<protein>
    <recommendedName>
        <fullName evidence="3">C3H1-type domain-containing protein</fullName>
    </recommendedName>
</protein>
<keyword evidence="1" id="KW-0863">Zinc-finger</keyword>
<dbReference type="PROSITE" id="PS50103">
    <property type="entry name" value="ZF_C3H1"/>
    <property type="match status" value="1"/>
</dbReference>
<dbReference type="InterPro" id="IPR000571">
    <property type="entry name" value="Znf_CCCH"/>
</dbReference>
<keyword evidence="1" id="KW-0862">Zinc</keyword>
<accession>A0AAN6SL90</accession>
<sequence>MLDISKDFNVFLGQVQAQTAGNLNQLTELGTRLDELAKQYVDVCRDLERERVAGRVTQQQAEALEGKLRDLESSTMRAAFVLVLVDADADAYLFGDRYYTDDPAGGGERAAVDLKTAVQQYLKSVHPRLAGLPIMARAFASGDGLATLMVKAGIAKTGDSQQAMSRFTCGFSQADEMFDFVLVGKGKDRADVKLTGAFRQFVESPSCQHVLLACCHENGYVRMLEKFVHSPEVVEKVTLVKSFQVGTEFSRLPFQSTSMEALFRDRPLTPRGASTSNAKDFLSAQVAVTPNGTSGSPTNKSSPPATYASRAAAPQAVAILPTSTPRPLPVFGTIDKDTILVNADGHRLDMPLPSKSGSVAERFNRRTYAGGLRYCNKYQLSGTCPGNCAFLHVPLKEEEKLVMRHKLRAEKCHDRGKCRDPLCYYGHHCACSGVGKKCNFPVVMHGVDVASWKEVNAGLGV</sequence>
<organism evidence="4 5">
    <name type="scientific">Parachaetomium inaequale</name>
    <dbReference type="NCBI Taxonomy" id="2588326"/>
    <lineage>
        <taxon>Eukaryota</taxon>
        <taxon>Fungi</taxon>
        <taxon>Dikarya</taxon>
        <taxon>Ascomycota</taxon>
        <taxon>Pezizomycotina</taxon>
        <taxon>Sordariomycetes</taxon>
        <taxon>Sordariomycetidae</taxon>
        <taxon>Sordariales</taxon>
        <taxon>Chaetomiaceae</taxon>
        <taxon>Parachaetomium</taxon>
    </lineage>
</organism>
<keyword evidence="1" id="KW-0479">Metal-binding</keyword>
<dbReference type="PANTHER" id="PTHR37543:SF1">
    <property type="entry name" value="CCCH ZINC FINGER DNA BINDING PROTEIN (AFU_ORTHOLOGUE AFUA_5G12760)"/>
    <property type="match status" value="1"/>
</dbReference>
<dbReference type="GO" id="GO:0008270">
    <property type="term" value="F:zinc ion binding"/>
    <property type="evidence" value="ECO:0007669"/>
    <property type="project" value="UniProtKB-KW"/>
</dbReference>
<feature type="region of interest" description="Disordered" evidence="2">
    <location>
        <begin position="289"/>
        <end position="308"/>
    </location>
</feature>
<name>A0AAN6SL90_9PEZI</name>
<evidence type="ECO:0000256" key="1">
    <source>
        <dbReference type="PROSITE-ProRule" id="PRU00723"/>
    </source>
</evidence>
<gene>
    <name evidence="4" type="ORF">C8A01DRAFT_41030</name>
</gene>
<evidence type="ECO:0000256" key="2">
    <source>
        <dbReference type="SAM" id="MobiDB-lite"/>
    </source>
</evidence>
<feature type="zinc finger region" description="C3H1-type" evidence="1">
    <location>
        <begin position="369"/>
        <end position="395"/>
    </location>
</feature>
<comment type="caution">
    <text evidence="4">The sequence shown here is derived from an EMBL/GenBank/DDBJ whole genome shotgun (WGS) entry which is preliminary data.</text>
</comment>
<dbReference type="Pfam" id="PF25543">
    <property type="entry name" value="zf-CCCH_tandem"/>
    <property type="match status" value="1"/>
</dbReference>
<evidence type="ECO:0000259" key="3">
    <source>
        <dbReference type="PROSITE" id="PS50103"/>
    </source>
</evidence>
<dbReference type="InterPro" id="IPR057654">
    <property type="entry name" value="Znf-CCCH_tandem"/>
</dbReference>
<dbReference type="EMBL" id="MU854599">
    <property type="protein sequence ID" value="KAK4032531.1"/>
    <property type="molecule type" value="Genomic_DNA"/>
</dbReference>
<dbReference type="Proteomes" id="UP001303115">
    <property type="component" value="Unassembled WGS sequence"/>
</dbReference>